<dbReference type="InterPro" id="IPR036570">
    <property type="entry name" value="HORMA_dom_sf"/>
</dbReference>
<accession>G0V9Y1</accession>
<dbReference type="PANTHER" id="PTHR11842:SF10">
    <property type="entry name" value="MITOTIC SPINDLE ASSEMBLY CHECKPOINT PROTEIN MAD2B"/>
    <property type="match status" value="1"/>
</dbReference>
<dbReference type="PROSITE" id="PS50815">
    <property type="entry name" value="HORMA"/>
    <property type="match status" value="1"/>
</dbReference>
<dbReference type="KEGG" id="ncs:NCAS_0B06640"/>
<dbReference type="OMA" id="CFINLIL"/>
<dbReference type="EMBL" id="HE576753">
    <property type="protein sequence ID" value="CCC68748.1"/>
    <property type="molecule type" value="Genomic_DNA"/>
</dbReference>
<dbReference type="RefSeq" id="XP_003675119.1">
    <property type="nucleotide sequence ID" value="XM_003675071.1"/>
</dbReference>
<evidence type="ECO:0000256" key="1">
    <source>
        <dbReference type="ARBA" id="ARBA00010348"/>
    </source>
</evidence>
<organism evidence="3 4">
    <name type="scientific">Naumovozyma castellii</name>
    <name type="common">Yeast</name>
    <name type="synonym">Saccharomyces castellii</name>
    <dbReference type="NCBI Taxonomy" id="27288"/>
    <lineage>
        <taxon>Eukaryota</taxon>
        <taxon>Fungi</taxon>
        <taxon>Dikarya</taxon>
        <taxon>Ascomycota</taxon>
        <taxon>Saccharomycotina</taxon>
        <taxon>Saccharomycetes</taxon>
        <taxon>Saccharomycetales</taxon>
        <taxon>Saccharomycetaceae</taxon>
        <taxon>Naumovozyma</taxon>
    </lineage>
</organism>
<dbReference type="GO" id="GO:0005739">
    <property type="term" value="C:mitochondrion"/>
    <property type="evidence" value="ECO:0007669"/>
    <property type="project" value="EnsemblFungi"/>
</dbReference>
<sequence length="247" mass="28824">MNKWVTKWIKIYLKCFINLILFHRNVYPSVSFDFTTYQAFNLPQFIPINRHPDLQEYIEELILDVISKLTHIYRFCICIIDKENGLRIEKYVLDFGEFQHQQSNEQDDDVINETEVFDEFRSSLNSLISHLEKLNAIKDDAVSFEVVINAIDLELGHRGMENIKNLDAKLGYDRDINWTKAHEDENLPEETEHVGLYKPKINMTSLVGCDVGPLIIHQFCERLTLSDGTLESIYSNMDESSIMESLP</sequence>
<comment type="similarity">
    <text evidence="1">Belongs to the MAD2 family.</text>
</comment>
<dbReference type="GO" id="GO:0070987">
    <property type="term" value="P:error-free translesion synthesis"/>
    <property type="evidence" value="ECO:0007669"/>
    <property type="project" value="EnsemblFungi"/>
</dbReference>
<name>G0V9Y1_NAUCA</name>
<dbReference type="FunCoup" id="G0V9Y1">
    <property type="interactions" value="57"/>
</dbReference>
<evidence type="ECO:0000259" key="2">
    <source>
        <dbReference type="PROSITE" id="PS50815"/>
    </source>
</evidence>
<evidence type="ECO:0000313" key="4">
    <source>
        <dbReference type="Proteomes" id="UP000001640"/>
    </source>
</evidence>
<dbReference type="Gene3D" id="3.30.900.10">
    <property type="entry name" value="HORMA domain"/>
    <property type="match status" value="1"/>
</dbReference>
<dbReference type="eggNOG" id="ENOG502QZWG">
    <property type="taxonomic scope" value="Eukaryota"/>
</dbReference>
<protein>
    <recommendedName>
        <fullName evidence="2">HORMA domain-containing protein</fullName>
    </recommendedName>
</protein>
<dbReference type="GeneID" id="96902305"/>
<dbReference type="GO" id="GO:0000785">
    <property type="term" value="C:chromatin"/>
    <property type="evidence" value="ECO:0007669"/>
    <property type="project" value="EnsemblFungi"/>
</dbReference>
<dbReference type="GO" id="GO:0042276">
    <property type="term" value="P:error-prone translesion synthesis"/>
    <property type="evidence" value="ECO:0007669"/>
    <property type="project" value="EnsemblFungi"/>
</dbReference>
<dbReference type="Proteomes" id="UP000001640">
    <property type="component" value="Chromosome 2"/>
</dbReference>
<proteinExistence type="inferred from homology"/>
<dbReference type="GO" id="GO:0016035">
    <property type="term" value="C:zeta DNA polymerase complex"/>
    <property type="evidence" value="ECO:0007669"/>
    <property type="project" value="EnsemblFungi"/>
</dbReference>
<dbReference type="PANTHER" id="PTHR11842">
    <property type="entry name" value="MITOTIC SPINDLE ASSEMBLY CHECKPOINT PROTEIN MAD2"/>
    <property type="match status" value="1"/>
</dbReference>
<evidence type="ECO:0000313" key="3">
    <source>
        <dbReference type="EMBL" id="CCC68748.1"/>
    </source>
</evidence>
<dbReference type="OrthoDB" id="21254at2759"/>
<reference key="2">
    <citation type="submission" date="2011-08" db="EMBL/GenBank/DDBJ databases">
        <title>Genome sequence of Naumovozyma castellii.</title>
        <authorList>
            <person name="Gordon J.L."/>
            <person name="Armisen D."/>
            <person name="Proux-Wera E."/>
            <person name="OhEigeartaigh S.S."/>
            <person name="Byrne K.P."/>
            <person name="Wolfe K.H."/>
        </authorList>
    </citation>
    <scope>NUCLEOTIDE SEQUENCE</scope>
    <source>
        <strain>Type strain:CBS 4309</strain>
    </source>
</reference>
<dbReference type="Pfam" id="PF02301">
    <property type="entry name" value="HORMA"/>
    <property type="match status" value="1"/>
</dbReference>
<dbReference type="STRING" id="1064592.G0V9Y1"/>
<dbReference type="InterPro" id="IPR045091">
    <property type="entry name" value="Mad2-like"/>
</dbReference>
<dbReference type="InterPro" id="IPR003511">
    <property type="entry name" value="HORMA_dom"/>
</dbReference>
<reference evidence="3 4" key="1">
    <citation type="journal article" date="2011" name="Proc. Natl. Acad. Sci. U.S.A.">
        <title>Evolutionary erosion of yeast sex chromosomes by mating-type switching accidents.</title>
        <authorList>
            <person name="Gordon J.L."/>
            <person name="Armisen D."/>
            <person name="Proux-Wera E."/>
            <person name="Oheigeartaigh S.S."/>
            <person name="Byrne K.P."/>
            <person name="Wolfe K.H."/>
        </authorList>
    </citation>
    <scope>NUCLEOTIDE SEQUENCE [LARGE SCALE GENOMIC DNA]</scope>
    <source>
        <strain evidence="4">ATCC 76901 / BCRC 22586 / CBS 4309 / NBRC 1992 / NRRL Y-12630</strain>
    </source>
</reference>
<dbReference type="GO" id="GO:0003887">
    <property type="term" value="F:DNA-directed DNA polymerase activity"/>
    <property type="evidence" value="ECO:0007669"/>
    <property type="project" value="EnsemblFungi"/>
</dbReference>
<dbReference type="HOGENOM" id="CLU_1129615_0_0_1"/>
<keyword evidence="4" id="KW-1185">Reference proteome</keyword>
<dbReference type="AlphaFoldDB" id="G0V9Y1"/>
<dbReference type="SUPFAM" id="SSF56019">
    <property type="entry name" value="The spindle assembly checkpoint protein mad2"/>
    <property type="match status" value="1"/>
</dbReference>
<feature type="domain" description="HORMA" evidence="2">
    <location>
        <begin position="3"/>
        <end position="207"/>
    </location>
</feature>
<dbReference type="InParanoid" id="G0V9Y1"/>
<gene>
    <name evidence="3" type="primary">NCAS0B06640</name>
    <name evidence="3" type="ordered locus">NCAS_0B06640</name>
</gene>